<evidence type="ECO:0008006" key="4">
    <source>
        <dbReference type="Google" id="ProtNLM"/>
    </source>
</evidence>
<comment type="caution">
    <text evidence="2">The sequence shown here is derived from an EMBL/GenBank/DDBJ whole genome shotgun (WGS) entry which is preliminary data.</text>
</comment>
<gene>
    <name evidence="2" type="ORF">D8M04_14940</name>
</gene>
<dbReference type="Proteomes" id="UP000270219">
    <property type="component" value="Unassembled WGS sequence"/>
</dbReference>
<dbReference type="EMBL" id="RCHR01000005">
    <property type="protein sequence ID" value="RLL42842.1"/>
    <property type="molecule type" value="Genomic_DNA"/>
</dbReference>
<proteinExistence type="predicted"/>
<dbReference type="RefSeq" id="WP_121524209.1">
    <property type="nucleotide sequence ID" value="NZ_RCHR01000005.1"/>
</dbReference>
<keyword evidence="1" id="KW-0175">Coiled coil</keyword>
<evidence type="ECO:0000313" key="3">
    <source>
        <dbReference type="Proteomes" id="UP000270219"/>
    </source>
</evidence>
<keyword evidence="3" id="KW-1185">Reference proteome</keyword>
<dbReference type="OrthoDB" id="191894at2"/>
<protein>
    <recommendedName>
        <fullName evidence="4">Polyhydroxyalkanoate synthesis regulator</fullName>
    </recommendedName>
</protein>
<evidence type="ECO:0000256" key="1">
    <source>
        <dbReference type="SAM" id="Coils"/>
    </source>
</evidence>
<feature type="coiled-coil region" evidence="1">
    <location>
        <begin position="20"/>
        <end position="47"/>
    </location>
</feature>
<evidence type="ECO:0000313" key="2">
    <source>
        <dbReference type="EMBL" id="RLL42842.1"/>
    </source>
</evidence>
<name>A0A498D3S3_9BACI</name>
<organism evidence="2 3">
    <name type="scientific">Oceanobacillus piezotolerans</name>
    <dbReference type="NCBI Taxonomy" id="2448030"/>
    <lineage>
        <taxon>Bacteria</taxon>
        <taxon>Bacillati</taxon>
        <taxon>Bacillota</taxon>
        <taxon>Bacilli</taxon>
        <taxon>Bacillales</taxon>
        <taxon>Bacillaceae</taxon>
        <taxon>Oceanobacillus</taxon>
    </lineage>
</organism>
<dbReference type="AlphaFoldDB" id="A0A498D3S3"/>
<sequence>MSDYLKKGFLLGLGAAISGKEKLEKKLKELVDKNELSQEQAKTVMQNFIDKGDLKTGEWSSKQKDQVKKTASDFGLATKEEVEELRLRIIELESKFNEKEE</sequence>
<accession>A0A498D3S3</accession>
<reference evidence="2 3" key="1">
    <citation type="submission" date="2018-10" db="EMBL/GenBank/DDBJ databases">
        <title>Oceanobacillus sp. YLB-02 draft genome.</title>
        <authorList>
            <person name="Yu L."/>
        </authorList>
    </citation>
    <scope>NUCLEOTIDE SEQUENCE [LARGE SCALE GENOMIC DNA]</scope>
    <source>
        <strain evidence="2 3">YLB-02</strain>
    </source>
</reference>